<proteinExistence type="predicted"/>
<dbReference type="RefSeq" id="WP_018082486.1">
    <property type="nucleotide sequence ID" value="NZ_AQWM01000014.1"/>
</dbReference>
<evidence type="ECO:0000313" key="1">
    <source>
        <dbReference type="EMBL" id="ESQ86533.1"/>
    </source>
</evidence>
<keyword evidence="2" id="KW-1185">Reference proteome</keyword>
<sequence>MSHHKVHFELFSRRTPQAAWALEMASETRATIMQNAEEMLKSGRAAVRVTKEVFDQDSGEFSSVTVFEKGISAPVKAAKLAPTTDSVCTSPHDLYTPIAREKIARLLEDWLHKQGVTPFELLHRPDLAERLEASGSELLHVVQKLAVPEAQESGHNLHELMRRWSALFDRACTRLIQDGRKKIFPTITPTTCLATVDSLKDHADRAYLFGGALSAALAEHRKPAAKLELLLAHAGILAANLPGREWALQMVEMPVVEIFSARNTLNDVLGREPDPGGAMIVLIHVAAGREVELISKADPRVARLMPPLEGVLGGYHDLIRAGHFQNLRYSLSKRLMHDLKSPRRLKPNDAEAEIETLRVLALCMTAAGRDETQREDITNAFAERSKKLVSADFVTSLLEGAGDPALEVERLIWLCENMVGVSNKRQAARWLQQTISAAKFERHMRESCQSAAQRLLTLAQMQGRIVASSLIDQDGHDISQKLGQIGALIATDVKLLAHILRGGASPMQKFSMLLSFASGQSAPMGPLSEQAKGEVMRMMRDPDIRAGLSMQPQILASLKPMMQAAGVLAA</sequence>
<reference evidence="1 2" key="1">
    <citation type="journal article" date="2014" name="Nature">
        <title>Sequential evolution of bacterial morphology by co-option of a developmental regulator.</title>
        <authorList>
            <person name="Jiang C."/>
            <person name="Brown P.J."/>
            <person name="Ducret A."/>
            <person name="Brun Y.V."/>
        </authorList>
    </citation>
    <scope>NUCLEOTIDE SEQUENCE [LARGE SCALE GENOMIC DNA]</scope>
    <source>
        <strain evidence="1 2">DSM 16100</strain>
    </source>
</reference>
<accession>V4R4W9</accession>
<dbReference type="AlphaFoldDB" id="V4R4W9"/>
<dbReference type="eggNOG" id="ENOG502Z8CN">
    <property type="taxonomic scope" value="Bacteria"/>
</dbReference>
<comment type="caution">
    <text evidence="1">The sequence shown here is derived from an EMBL/GenBank/DDBJ whole genome shotgun (WGS) entry which is preliminary data.</text>
</comment>
<evidence type="ECO:0000313" key="2">
    <source>
        <dbReference type="Proteomes" id="UP000017837"/>
    </source>
</evidence>
<dbReference type="STRING" id="1121022.GCA_000376105_02816"/>
<name>V4R4W9_9CAUL</name>
<protein>
    <submittedName>
        <fullName evidence="1">Uncharacterized protein</fullName>
    </submittedName>
</protein>
<gene>
    <name evidence="1" type="ORF">ABENE_18145</name>
</gene>
<organism evidence="1 2">
    <name type="scientific">Asticcacaulis benevestitus DSM 16100 = ATCC BAA-896</name>
    <dbReference type="NCBI Taxonomy" id="1121022"/>
    <lineage>
        <taxon>Bacteria</taxon>
        <taxon>Pseudomonadati</taxon>
        <taxon>Pseudomonadota</taxon>
        <taxon>Alphaproteobacteria</taxon>
        <taxon>Caulobacterales</taxon>
        <taxon>Caulobacteraceae</taxon>
        <taxon>Asticcacaulis</taxon>
    </lineage>
</organism>
<dbReference type="OrthoDB" id="8481837at2"/>
<dbReference type="PATRIC" id="fig|1121022.4.peg.3710"/>
<dbReference type="Proteomes" id="UP000017837">
    <property type="component" value="Unassembled WGS sequence"/>
</dbReference>
<dbReference type="EMBL" id="AWGB01000053">
    <property type="protein sequence ID" value="ESQ86533.1"/>
    <property type="molecule type" value="Genomic_DNA"/>
</dbReference>